<name>A0A239DJB4_9RHOB</name>
<gene>
    <name evidence="2" type="ORF">SAMN05421757_101831</name>
</gene>
<evidence type="ECO:0000313" key="2">
    <source>
        <dbReference type="EMBL" id="SNS31803.1"/>
    </source>
</evidence>
<feature type="compositionally biased region" description="Basic and acidic residues" evidence="1">
    <location>
        <begin position="20"/>
        <end position="29"/>
    </location>
</feature>
<dbReference type="Proteomes" id="UP000198426">
    <property type="component" value="Unassembled WGS sequence"/>
</dbReference>
<dbReference type="AlphaFoldDB" id="A0A239DJB4"/>
<sequence>MWSRHICLEFPPPRRSMAFSRREREHRLSDASLPPSPLPQM</sequence>
<accession>A0A239DJB4</accession>
<evidence type="ECO:0000313" key="3">
    <source>
        <dbReference type="Proteomes" id="UP000198426"/>
    </source>
</evidence>
<dbReference type="EMBL" id="FZOY01000001">
    <property type="protein sequence ID" value="SNS31803.1"/>
    <property type="molecule type" value="Genomic_DNA"/>
</dbReference>
<organism evidence="2 3">
    <name type="scientific">Tropicimonas sediminicola</name>
    <dbReference type="NCBI Taxonomy" id="1031541"/>
    <lineage>
        <taxon>Bacteria</taxon>
        <taxon>Pseudomonadati</taxon>
        <taxon>Pseudomonadota</taxon>
        <taxon>Alphaproteobacteria</taxon>
        <taxon>Rhodobacterales</taxon>
        <taxon>Roseobacteraceae</taxon>
        <taxon>Tropicimonas</taxon>
    </lineage>
</organism>
<evidence type="ECO:0000256" key="1">
    <source>
        <dbReference type="SAM" id="MobiDB-lite"/>
    </source>
</evidence>
<reference evidence="2 3" key="1">
    <citation type="submission" date="2017-06" db="EMBL/GenBank/DDBJ databases">
        <authorList>
            <person name="Kim H.J."/>
            <person name="Triplett B.A."/>
        </authorList>
    </citation>
    <scope>NUCLEOTIDE SEQUENCE [LARGE SCALE GENOMIC DNA]</scope>
    <source>
        <strain evidence="2 3">DSM 29339</strain>
    </source>
</reference>
<keyword evidence="3" id="KW-1185">Reference proteome</keyword>
<feature type="region of interest" description="Disordered" evidence="1">
    <location>
        <begin position="20"/>
        <end position="41"/>
    </location>
</feature>
<proteinExistence type="predicted"/>
<protein>
    <submittedName>
        <fullName evidence="2">Uncharacterized protein</fullName>
    </submittedName>
</protein>